<keyword evidence="8" id="KW-1185">Reference proteome</keyword>
<dbReference type="Proteomes" id="UP000789595">
    <property type="component" value="Unassembled WGS sequence"/>
</dbReference>
<evidence type="ECO:0000256" key="6">
    <source>
        <dbReference type="SAM" id="SignalP"/>
    </source>
</evidence>
<dbReference type="InterPro" id="IPR013785">
    <property type="entry name" value="Aldolase_TIM"/>
</dbReference>
<comment type="caution">
    <text evidence="7">The sequence shown here is derived from an EMBL/GenBank/DDBJ whole genome shotgun (WGS) entry which is preliminary data.</text>
</comment>
<reference evidence="7" key="1">
    <citation type="submission" date="2021-11" db="EMBL/GenBank/DDBJ databases">
        <authorList>
            <consortium name="Genoscope - CEA"/>
            <person name="William W."/>
        </authorList>
    </citation>
    <scope>NUCLEOTIDE SEQUENCE</scope>
</reference>
<dbReference type="AlphaFoldDB" id="A0A8J2WQJ7"/>
<evidence type="ECO:0000256" key="1">
    <source>
        <dbReference type="ARBA" id="ARBA00004714"/>
    </source>
</evidence>
<sequence>MAPPRRPTVFVLIAAIAHALQPPRPKHYARTTLRRHVTVPVPLEYAAELAATALALVAPGKGVLSIDESPPTLKERFERAGIELADDGDATQYRELVVTAPDLGTYASGCVLTADALFEETEGGTPFVDLLAAQNIVPGVRVDCGDVPLPGAVEGETCSRGLDGLEERAALYREQGARFAKWRGRIRIDDSRGAPSFLALKETCWTMARTARTLQEKGLVPLLEPAVLADGDHTIERAAEVQERVYVDVFRALAENGVFLEGCLLKPMMSTPGTSCPEAATPELVAAYSVRTLERTVPSAVPGVCFNSGTLGEEEASLCLDAMNRIERKGPWSVTFGFSSSLQTSAVRTWAGSSDNLGAAQAALVARCRANGEANLGKYAPGSQPSLDTSRSLAGDV</sequence>
<dbReference type="InterPro" id="IPR000741">
    <property type="entry name" value="FBA_I"/>
</dbReference>
<organism evidence="7 8">
    <name type="scientific">Pelagomonas calceolata</name>
    <dbReference type="NCBI Taxonomy" id="35677"/>
    <lineage>
        <taxon>Eukaryota</taxon>
        <taxon>Sar</taxon>
        <taxon>Stramenopiles</taxon>
        <taxon>Ochrophyta</taxon>
        <taxon>Pelagophyceae</taxon>
        <taxon>Pelagomonadales</taxon>
        <taxon>Pelagomonadaceae</taxon>
        <taxon>Pelagomonas</taxon>
    </lineage>
</organism>
<comment type="pathway">
    <text evidence="1">Carbohydrate degradation; glycolysis; D-glyceraldehyde 3-phosphate and glycerone phosphate from D-glucose: step 4/4.</text>
</comment>
<keyword evidence="6" id="KW-0732">Signal</keyword>
<accession>A0A8J2WQJ7</accession>
<dbReference type="GO" id="GO:0006096">
    <property type="term" value="P:glycolytic process"/>
    <property type="evidence" value="ECO:0007669"/>
    <property type="project" value="UniProtKB-UniPathway"/>
</dbReference>
<dbReference type="Gene3D" id="3.20.20.70">
    <property type="entry name" value="Aldolase class I"/>
    <property type="match status" value="1"/>
</dbReference>
<evidence type="ECO:0000256" key="5">
    <source>
        <dbReference type="ARBA" id="ARBA00023239"/>
    </source>
</evidence>
<evidence type="ECO:0000313" key="8">
    <source>
        <dbReference type="Proteomes" id="UP000789595"/>
    </source>
</evidence>
<gene>
    <name evidence="7" type="ORF">PECAL_5P10780</name>
</gene>
<feature type="signal peptide" evidence="6">
    <location>
        <begin position="1"/>
        <end position="19"/>
    </location>
</feature>
<evidence type="ECO:0000256" key="4">
    <source>
        <dbReference type="ARBA" id="ARBA00023152"/>
    </source>
</evidence>
<feature type="chain" id="PRO_5035308864" description="fructose-bisphosphate aldolase" evidence="6">
    <location>
        <begin position="20"/>
        <end position="397"/>
    </location>
</feature>
<evidence type="ECO:0000313" key="7">
    <source>
        <dbReference type="EMBL" id="CAH0376485.1"/>
    </source>
</evidence>
<dbReference type="PANTHER" id="PTHR11627">
    <property type="entry name" value="FRUCTOSE-BISPHOSPHATE ALDOLASE"/>
    <property type="match status" value="1"/>
</dbReference>
<proteinExistence type="inferred from homology"/>
<dbReference type="SUPFAM" id="SSF51569">
    <property type="entry name" value="Aldolase"/>
    <property type="match status" value="1"/>
</dbReference>
<dbReference type="UniPathway" id="UPA00109">
    <property type="reaction ID" value="UER00183"/>
</dbReference>
<keyword evidence="5" id="KW-0456">Lyase</keyword>
<protein>
    <recommendedName>
        <fullName evidence="3">fructose-bisphosphate aldolase</fullName>
        <ecNumber evidence="3">4.1.2.13</ecNumber>
    </recommendedName>
</protein>
<dbReference type="EC" id="4.1.2.13" evidence="3"/>
<keyword evidence="4" id="KW-0324">Glycolysis</keyword>
<dbReference type="EMBL" id="CAKKNE010000005">
    <property type="protein sequence ID" value="CAH0376485.1"/>
    <property type="molecule type" value="Genomic_DNA"/>
</dbReference>
<comment type="similarity">
    <text evidence="2">Belongs to the class I fructose-bisphosphate aldolase family.</text>
</comment>
<evidence type="ECO:0000256" key="2">
    <source>
        <dbReference type="ARBA" id="ARBA00010387"/>
    </source>
</evidence>
<name>A0A8J2WQJ7_9STRA</name>
<evidence type="ECO:0000256" key="3">
    <source>
        <dbReference type="ARBA" id="ARBA00013068"/>
    </source>
</evidence>
<dbReference type="Pfam" id="PF00274">
    <property type="entry name" value="Glycolytic"/>
    <property type="match status" value="1"/>
</dbReference>
<dbReference type="OrthoDB" id="36455at2759"/>
<dbReference type="GO" id="GO:0004332">
    <property type="term" value="F:fructose-bisphosphate aldolase activity"/>
    <property type="evidence" value="ECO:0007669"/>
    <property type="project" value="UniProtKB-EC"/>
</dbReference>
<dbReference type="NCBIfam" id="NF033379">
    <property type="entry name" value="FrucBisAld_I"/>
    <property type="match status" value="1"/>
</dbReference>